<dbReference type="PATRIC" id="fig|1434123.4.peg.401"/>
<dbReference type="HOGENOM" id="CLU_093039_0_0_2"/>
<dbReference type="EMBL" id="CP009520">
    <property type="protein sequence ID" value="AKB42650.1"/>
    <property type="molecule type" value="Genomic_DNA"/>
</dbReference>
<dbReference type="GeneID" id="24808745"/>
<dbReference type="AlphaFoldDB" id="A0A0E3Q291"/>
<accession>A0A0E3Q291</accession>
<keyword evidence="2" id="KW-1185">Reference proteome</keyword>
<name>A0A0E3Q291_9EURY</name>
<dbReference type="Proteomes" id="UP000033096">
    <property type="component" value="Chromosome"/>
</dbReference>
<sequence>MNRKVTIFGGIVLFILLLLVLGSIYLENQNEEMYNDSLMSNYEYNIIIESNSTLQNVTLYLPVPVFENESEVGLEMVNGDYYNKPSNWNLSLTDTEHGPMFKIEAAEIKPVYHSLPVAVPEPEPGSENIEDEVQEEEQIVESNEYSEETPVLTSFDFGTNVRADHMINTRFPVGNESVLLPKNNLRESEEGSEIPLPEHINPEYFDYESLVYAHYDASPDTEVQIFVQMDGRNEWWIYGWQSNGYSDRISIRLSGPQEGWVKAEGKLITGDGVYKE</sequence>
<evidence type="ECO:0000313" key="1">
    <source>
        <dbReference type="EMBL" id="AKB42650.1"/>
    </source>
</evidence>
<evidence type="ECO:0000313" key="2">
    <source>
        <dbReference type="Proteomes" id="UP000033096"/>
    </source>
</evidence>
<proteinExistence type="predicted"/>
<protein>
    <submittedName>
        <fullName evidence="1">Uncharacterized protein</fullName>
    </submittedName>
</protein>
<gene>
    <name evidence="1" type="ORF">MSVAZ_0381</name>
</gene>
<dbReference type="RefSeq" id="WP_048117403.1">
    <property type="nucleotide sequence ID" value="NZ_CP009520.1"/>
</dbReference>
<dbReference type="KEGG" id="mvc:MSVAZ_0381"/>
<organism evidence="1 2">
    <name type="scientific">Methanosarcina vacuolata Z-761</name>
    <dbReference type="NCBI Taxonomy" id="1434123"/>
    <lineage>
        <taxon>Archaea</taxon>
        <taxon>Methanobacteriati</taxon>
        <taxon>Methanobacteriota</taxon>
        <taxon>Stenosarchaea group</taxon>
        <taxon>Methanomicrobia</taxon>
        <taxon>Methanosarcinales</taxon>
        <taxon>Methanosarcinaceae</taxon>
        <taxon>Methanosarcina</taxon>
    </lineage>
</organism>
<reference evidence="1 2" key="1">
    <citation type="submission" date="2014-07" db="EMBL/GenBank/DDBJ databases">
        <title>Methanogenic archaea and the global carbon cycle.</title>
        <authorList>
            <person name="Henriksen J.R."/>
            <person name="Luke J."/>
            <person name="Reinhart S."/>
            <person name="Benedict M.N."/>
            <person name="Youngblut N.D."/>
            <person name="Metcalf M.E."/>
            <person name="Whitaker R.J."/>
            <person name="Metcalf W.W."/>
        </authorList>
    </citation>
    <scope>NUCLEOTIDE SEQUENCE [LARGE SCALE GENOMIC DNA]</scope>
    <source>
        <strain evidence="1 2">Z-761</strain>
    </source>
</reference>